<accession>A0A8J6M9D3</accession>
<protein>
    <submittedName>
        <fullName evidence="4">TolC family protein</fullName>
    </submittedName>
</protein>
<evidence type="ECO:0000256" key="1">
    <source>
        <dbReference type="SAM" id="Coils"/>
    </source>
</evidence>
<dbReference type="Proteomes" id="UP000602260">
    <property type="component" value="Unassembled WGS sequence"/>
</dbReference>
<keyword evidence="5" id="KW-1185">Reference proteome</keyword>
<gene>
    <name evidence="4" type="ORF">H8S55_01650</name>
</gene>
<name>A0A8J6M9D3_9FIRM</name>
<keyword evidence="1" id="KW-0175">Coiled coil</keyword>
<reference evidence="4" key="1">
    <citation type="submission" date="2020-08" db="EMBL/GenBank/DDBJ databases">
        <title>Genome public.</title>
        <authorList>
            <person name="Liu C."/>
            <person name="Sun Q."/>
        </authorList>
    </citation>
    <scope>NUCLEOTIDE SEQUENCE</scope>
    <source>
        <strain evidence="4">BX5</strain>
    </source>
</reference>
<evidence type="ECO:0000313" key="5">
    <source>
        <dbReference type="Proteomes" id="UP000602260"/>
    </source>
</evidence>
<dbReference type="EMBL" id="JACOPN010000001">
    <property type="protein sequence ID" value="MBC5716040.1"/>
    <property type="molecule type" value="Genomic_DNA"/>
</dbReference>
<comment type="caution">
    <text evidence="4">The sequence shown here is derived from an EMBL/GenBank/DDBJ whole genome shotgun (WGS) entry which is preliminary data.</text>
</comment>
<dbReference type="GO" id="GO:0015562">
    <property type="term" value="F:efflux transmembrane transporter activity"/>
    <property type="evidence" value="ECO:0007669"/>
    <property type="project" value="InterPro"/>
</dbReference>
<feature type="coiled-coil region" evidence="1">
    <location>
        <begin position="390"/>
        <end position="448"/>
    </location>
</feature>
<evidence type="ECO:0000256" key="2">
    <source>
        <dbReference type="SAM" id="MobiDB-lite"/>
    </source>
</evidence>
<proteinExistence type="predicted"/>
<feature type="region of interest" description="Disordered" evidence="2">
    <location>
        <begin position="28"/>
        <end position="104"/>
    </location>
</feature>
<organism evidence="4 5">
    <name type="scientific">Flintibacter faecis</name>
    <dbReference type="NCBI Taxonomy" id="2763047"/>
    <lineage>
        <taxon>Bacteria</taxon>
        <taxon>Bacillati</taxon>
        <taxon>Bacillota</taxon>
        <taxon>Clostridia</taxon>
        <taxon>Eubacteriales</taxon>
        <taxon>Flintibacter</taxon>
    </lineage>
</organism>
<feature type="compositionally biased region" description="Low complexity" evidence="2">
    <location>
        <begin position="31"/>
        <end position="87"/>
    </location>
</feature>
<feature type="chain" id="PRO_5038583123" evidence="3">
    <location>
        <begin position="25"/>
        <end position="466"/>
    </location>
</feature>
<dbReference type="RefSeq" id="WP_186877530.1">
    <property type="nucleotide sequence ID" value="NZ_JACOPN010000001.1"/>
</dbReference>
<sequence length="466" mass="50253">MKDRRTIAAILAAALTLTMCGVSAVADGEADSSAAPDSSVSAQADQADSSAAVGGTPEDASSGDTAADSSQAGKAGEDQAAQDTQDSQTEEHPEPEIIPPDAVGTVSFANVSRRLRENNLSVLSLEENINAINAIDYEKMGDDVRKSLNSIADAQWFMTISGNSFAAKSMSSSYESLKDTFDDIRDGKLQEDNEAVIRQLENAQDQVAMAGESLYIALTEMELNGQTLSRSITALDRTIKELDLRYDLGQISALTLEQTKAGRTSALSGQETLTMNIGTYKTQLEQMIGAELTGKIKLQGLPQVTGQQLAAMDLDKDLAAAKEASYTLFAAQRTLDDARDDFKDTAEANMYSTGKYQYVAAQHQWQAAQYTYNAAVQSFETSFRTLYLQVKDYQQVLQAAKTALATEQDNFAAAQKKHDLGNLSDNALADAQDKVSEAQDKVDGAAIDLFSAYNNYRWAVDHGILN</sequence>
<evidence type="ECO:0000256" key="3">
    <source>
        <dbReference type="SAM" id="SignalP"/>
    </source>
</evidence>
<keyword evidence="3" id="KW-0732">Signal</keyword>
<dbReference type="Gene3D" id="1.20.1600.10">
    <property type="entry name" value="Outer membrane efflux proteins (OEP)"/>
    <property type="match status" value="1"/>
</dbReference>
<dbReference type="AlphaFoldDB" id="A0A8J6M9D3"/>
<feature type="signal peptide" evidence="3">
    <location>
        <begin position="1"/>
        <end position="24"/>
    </location>
</feature>
<dbReference type="SUPFAM" id="SSF56954">
    <property type="entry name" value="Outer membrane efflux proteins (OEP)"/>
    <property type="match status" value="1"/>
</dbReference>
<evidence type="ECO:0000313" key="4">
    <source>
        <dbReference type="EMBL" id="MBC5716040.1"/>
    </source>
</evidence>